<dbReference type="KEGG" id="ffu:CLAFUR5_02709"/>
<evidence type="ECO:0000256" key="1">
    <source>
        <dbReference type="SAM" id="Phobius"/>
    </source>
</evidence>
<dbReference type="RefSeq" id="XP_047757542.1">
    <property type="nucleotide sequence ID" value="XM_047901857.1"/>
</dbReference>
<sequence length="451" mass="51121">MSLFFHVMEHQPQRINLTAEEWLTRTRLSLTMAFHMLRGIMAVCCGDEQSGLILIAQQVLLQQQQQPYTGDTSNSLRLFTTHDTPHQLLMMAHKKSPVSHSITAFGSIMLMLAMFAGLWAVTSQSPRTKNVLTARSFYEQNNTAHILSARANDGNDRDPNWYPVSRQVIVDSNPRELDPRGLSIYKGIELLCKMEATLESTTNLQTQWPDWANLERYGWSTNIWPHDEDIRETIQLEDAFNDLGISIDPEDWYKLIQEHREESEVDGTTYPPTDGLYKNILNLKDGALIAENNASPAHVVGMRGELETTRMVPLKQWSDVVWLGIKQLTEALEEDDDNFDAKPIEHVFRFHLSNPETRARILAIAGKSSIKDLGEWPGVTFPIEENQALASLSTPNGNGVGWMLIQHKGQMGVRKVDRVNLFNCERKDYDSDNGVEGTAPRACIYYHISAV</sequence>
<feature type="transmembrane region" description="Helical" evidence="1">
    <location>
        <begin position="98"/>
        <end position="121"/>
    </location>
</feature>
<evidence type="ECO:0000313" key="3">
    <source>
        <dbReference type="Proteomes" id="UP000756132"/>
    </source>
</evidence>
<dbReference type="Proteomes" id="UP000756132">
    <property type="component" value="Chromosome 2"/>
</dbReference>
<keyword evidence="1" id="KW-1133">Transmembrane helix</keyword>
<name>A0A9Q8L924_PASFU</name>
<reference evidence="2" key="2">
    <citation type="journal article" date="2022" name="Microb. Genom.">
        <title>A chromosome-scale genome assembly of the tomato pathogen Cladosporium fulvum reveals a compartmentalized genome architecture and the presence of a dispensable chromosome.</title>
        <authorList>
            <person name="Zaccaron A.Z."/>
            <person name="Chen L.H."/>
            <person name="Samaras A."/>
            <person name="Stergiopoulos I."/>
        </authorList>
    </citation>
    <scope>NUCLEOTIDE SEQUENCE</scope>
    <source>
        <strain evidence="2">Race5_Kim</strain>
    </source>
</reference>
<gene>
    <name evidence="2" type="ORF">CLAFUR5_02709</name>
</gene>
<keyword evidence="1" id="KW-0812">Transmembrane</keyword>
<dbReference type="EMBL" id="CP090164">
    <property type="protein sequence ID" value="UJO13176.1"/>
    <property type="molecule type" value="Genomic_DNA"/>
</dbReference>
<accession>A0A9Q8L924</accession>
<organism evidence="2 3">
    <name type="scientific">Passalora fulva</name>
    <name type="common">Tomato leaf mold</name>
    <name type="synonym">Cladosporium fulvum</name>
    <dbReference type="NCBI Taxonomy" id="5499"/>
    <lineage>
        <taxon>Eukaryota</taxon>
        <taxon>Fungi</taxon>
        <taxon>Dikarya</taxon>
        <taxon>Ascomycota</taxon>
        <taxon>Pezizomycotina</taxon>
        <taxon>Dothideomycetes</taxon>
        <taxon>Dothideomycetidae</taxon>
        <taxon>Mycosphaerellales</taxon>
        <taxon>Mycosphaerellaceae</taxon>
        <taxon>Fulvia</taxon>
    </lineage>
</organism>
<keyword evidence="1" id="KW-0472">Membrane</keyword>
<dbReference type="OrthoDB" id="5337308at2759"/>
<dbReference type="GeneID" id="71982587"/>
<dbReference type="AlphaFoldDB" id="A0A9Q8L924"/>
<reference evidence="2" key="1">
    <citation type="submission" date="2021-12" db="EMBL/GenBank/DDBJ databases">
        <authorList>
            <person name="Zaccaron A."/>
            <person name="Stergiopoulos I."/>
        </authorList>
    </citation>
    <scope>NUCLEOTIDE SEQUENCE</scope>
    <source>
        <strain evidence="2">Race5_Kim</strain>
    </source>
</reference>
<proteinExistence type="predicted"/>
<keyword evidence="3" id="KW-1185">Reference proteome</keyword>
<evidence type="ECO:0000313" key="2">
    <source>
        <dbReference type="EMBL" id="UJO13176.1"/>
    </source>
</evidence>
<protein>
    <submittedName>
        <fullName evidence="2">Uncharacterized protein</fullName>
    </submittedName>
</protein>